<evidence type="ECO:0000256" key="5">
    <source>
        <dbReference type="ARBA" id="ARBA00023136"/>
    </source>
</evidence>
<name>A0ABR1JEY8_9AGAR</name>
<evidence type="ECO:0000256" key="6">
    <source>
        <dbReference type="SAM" id="MobiDB-lite"/>
    </source>
</evidence>
<dbReference type="PANTHER" id="PTHR45649:SF6">
    <property type="entry name" value="GABA-SPECIFIC PERMEASE"/>
    <property type="match status" value="1"/>
</dbReference>
<feature type="chain" id="PRO_5046811994" description="Amino acid transporter" evidence="8">
    <location>
        <begin position="20"/>
        <end position="257"/>
    </location>
</feature>
<dbReference type="Proteomes" id="UP001498398">
    <property type="component" value="Unassembled WGS sequence"/>
</dbReference>
<comment type="caution">
    <text evidence="9">The sequence shown here is derived from an EMBL/GenBank/DDBJ whole genome shotgun (WGS) entry which is preliminary data.</text>
</comment>
<evidence type="ECO:0000256" key="2">
    <source>
        <dbReference type="ARBA" id="ARBA00022448"/>
    </source>
</evidence>
<evidence type="ECO:0000256" key="1">
    <source>
        <dbReference type="ARBA" id="ARBA00004141"/>
    </source>
</evidence>
<keyword evidence="3 7" id="KW-0812">Transmembrane</keyword>
<keyword evidence="10" id="KW-1185">Reference proteome</keyword>
<sequence length="257" mass="27837">MCATVLGSVLGWIVNIVLAFHMGHDLESVINDPIGQPMATIFANTVGSTGTVVIWAFIVVTLYVTGMDYLMAGSRQIFAFSRDHGLPLSKILYNMNPYTRTPVHAVFFCATLSLLLGLISFAGPVAISAVFTMSVVCQYIGFVTPIIARFIGGTQFVYGPFNLGILSGPVAFVASTYMIFMIIVFLFPAAPSPASESMNYTVVVVGGTVFLSLGYYFFPRYGGIHWFTGPVHTIKDTDEGEDHGKGMQSEKQHDTGI</sequence>
<evidence type="ECO:0000313" key="10">
    <source>
        <dbReference type="Proteomes" id="UP001498398"/>
    </source>
</evidence>
<evidence type="ECO:0000313" key="9">
    <source>
        <dbReference type="EMBL" id="KAK7459658.1"/>
    </source>
</evidence>
<evidence type="ECO:0000256" key="3">
    <source>
        <dbReference type="ARBA" id="ARBA00022692"/>
    </source>
</evidence>
<evidence type="ECO:0000256" key="7">
    <source>
        <dbReference type="SAM" id="Phobius"/>
    </source>
</evidence>
<feature type="signal peptide" evidence="8">
    <location>
        <begin position="1"/>
        <end position="19"/>
    </location>
</feature>
<feature type="transmembrane region" description="Helical" evidence="7">
    <location>
        <begin position="163"/>
        <end position="187"/>
    </location>
</feature>
<dbReference type="Pfam" id="PF13520">
    <property type="entry name" value="AA_permease_2"/>
    <property type="match status" value="1"/>
</dbReference>
<dbReference type="PANTHER" id="PTHR45649">
    <property type="entry name" value="AMINO-ACID PERMEASE BAT1"/>
    <property type="match status" value="1"/>
</dbReference>
<reference evidence="9 10" key="1">
    <citation type="submission" date="2024-01" db="EMBL/GenBank/DDBJ databases">
        <title>A draft genome for the cacao thread blight pathogen Marasmiellus scandens.</title>
        <authorList>
            <person name="Baruah I.K."/>
            <person name="Leung J."/>
            <person name="Bukari Y."/>
            <person name="Amoako-Attah I."/>
            <person name="Meinhardt L.W."/>
            <person name="Bailey B.A."/>
            <person name="Cohen S.P."/>
        </authorList>
    </citation>
    <scope>NUCLEOTIDE SEQUENCE [LARGE SCALE GENOMIC DNA]</scope>
    <source>
        <strain evidence="9 10">GH-19</strain>
    </source>
</reference>
<feature type="transmembrane region" description="Helical" evidence="7">
    <location>
        <begin position="199"/>
        <end position="218"/>
    </location>
</feature>
<evidence type="ECO:0000256" key="8">
    <source>
        <dbReference type="SAM" id="SignalP"/>
    </source>
</evidence>
<feature type="region of interest" description="Disordered" evidence="6">
    <location>
        <begin position="237"/>
        <end position="257"/>
    </location>
</feature>
<dbReference type="Gene3D" id="1.20.1740.10">
    <property type="entry name" value="Amino acid/polyamine transporter I"/>
    <property type="match status" value="1"/>
</dbReference>
<dbReference type="EMBL" id="JBANRG010000016">
    <property type="protein sequence ID" value="KAK7459658.1"/>
    <property type="molecule type" value="Genomic_DNA"/>
</dbReference>
<evidence type="ECO:0008006" key="11">
    <source>
        <dbReference type="Google" id="ProtNLM"/>
    </source>
</evidence>
<keyword evidence="5 7" id="KW-0472">Membrane</keyword>
<keyword evidence="8" id="KW-0732">Signal</keyword>
<accession>A0ABR1JEY8</accession>
<protein>
    <recommendedName>
        <fullName evidence="11">Amino acid transporter</fullName>
    </recommendedName>
</protein>
<evidence type="ECO:0000256" key="4">
    <source>
        <dbReference type="ARBA" id="ARBA00022989"/>
    </source>
</evidence>
<feature type="transmembrane region" description="Helical" evidence="7">
    <location>
        <begin position="129"/>
        <end position="151"/>
    </location>
</feature>
<organism evidence="9 10">
    <name type="scientific">Marasmiellus scandens</name>
    <dbReference type="NCBI Taxonomy" id="2682957"/>
    <lineage>
        <taxon>Eukaryota</taxon>
        <taxon>Fungi</taxon>
        <taxon>Dikarya</taxon>
        <taxon>Basidiomycota</taxon>
        <taxon>Agaricomycotina</taxon>
        <taxon>Agaricomycetes</taxon>
        <taxon>Agaricomycetidae</taxon>
        <taxon>Agaricales</taxon>
        <taxon>Marasmiineae</taxon>
        <taxon>Omphalotaceae</taxon>
        <taxon>Marasmiellus</taxon>
    </lineage>
</organism>
<comment type="subcellular location">
    <subcellularLocation>
        <location evidence="1">Membrane</location>
        <topology evidence="1">Multi-pass membrane protein</topology>
    </subcellularLocation>
</comment>
<gene>
    <name evidence="9" type="ORF">VKT23_009640</name>
</gene>
<keyword evidence="2" id="KW-0813">Transport</keyword>
<feature type="transmembrane region" description="Helical" evidence="7">
    <location>
        <begin position="103"/>
        <end position="123"/>
    </location>
</feature>
<keyword evidence="4 7" id="KW-1133">Transmembrane helix</keyword>
<proteinExistence type="predicted"/>
<dbReference type="InterPro" id="IPR002293">
    <property type="entry name" value="AA/rel_permease1"/>
</dbReference>